<gene>
    <name evidence="8" type="ORF">R1CP_36790</name>
</gene>
<geneLocation type="plasmid" evidence="9">
    <name>pr1cp1</name>
</geneLocation>
<dbReference type="PANTHER" id="PTHR42770">
    <property type="entry name" value="AMINO ACID TRANSPORTER-RELATED"/>
    <property type="match status" value="1"/>
</dbReference>
<dbReference type="Pfam" id="PF13520">
    <property type="entry name" value="AA_permease_2"/>
    <property type="match status" value="1"/>
</dbReference>
<feature type="transmembrane region" description="Helical" evidence="7">
    <location>
        <begin position="27"/>
        <end position="47"/>
    </location>
</feature>
<protein>
    <submittedName>
        <fullName evidence="8">Amino acid permease-associated protein</fullName>
    </submittedName>
</protein>
<keyword evidence="4 7" id="KW-1133">Transmembrane helix</keyword>
<evidence type="ECO:0000256" key="5">
    <source>
        <dbReference type="ARBA" id="ARBA00023136"/>
    </source>
</evidence>
<feature type="transmembrane region" description="Helical" evidence="7">
    <location>
        <begin position="67"/>
        <end position="98"/>
    </location>
</feature>
<feature type="region of interest" description="Disordered" evidence="6">
    <location>
        <begin position="1"/>
        <end position="21"/>
    </location>
</feature>
<comment type="subcellular location">
    <subcellularLocation>
        <location evidence="1">Cell membrane</location>
        <topology evidence="1">Multi-pass membrane protein</topology>
    </subcellularLocation>
</comment>
<feature type="transmembrane region" description="Helical" evidence="7">
    <location>
        <begin position="387"/>
        <end position="414"/>
    </location>
</feature>
<evidence type="ECO:0000256" key="6">
    <source>
        <dbReference type="SAM" id="MobiDB-lite"/>
    </source>
</evidence>
<dbReference type="Gene3D" id="1.20.1740.10">
    <property type="entry name" value="Amino acid/polyamine transporter I"/>
    <property type="match status" value="1"/>
</dbReference>
<feature type="transmembrane region" description="Helical" evidence="7">
    <location>
        <begin position="356"/>
        <end position="375"/>
    </location>
</feature>
<accession>A0A1B1KH91</accession>
<feature type="transmembrane region" description="Helical" evidence="7">
    <location>
        <begin position="173"/>
        <end position="193"/>
    </location>
</feature>
<evidence type="ECO:0000256" key="1">
    <source>
        <dbReference type="ARBA" id="ARBA00004651"/>
    </source>
</evidence>
<feature type="transmembrane region" description="Helical" evidence="7">
    <location>
        <begin position="255"/>
        <end position="275"/>
    </location>
</feature>
<evidence type="ECO:0000313" key="9">
    <source>
        <dbReference type="Proteomes" id="UP000186108"/>
    </source>
</evidence>
<dbReference type="PATRIC" id="fig|37919.13.peg.7751"/>
<dbReference type="RefSeq" id="WP_065493507.1">
    <property type="nucleotide sequence ID" value="NZ_CP009112.1"/>
</dbReference>
<keyword evidence="8" id="KW-0614">Plasmid</keyword>
<feature type="transmembrane region" description="Helical" evidence="7">
    <location>
        <begin position="145"/>
        <end position="161"/>
    </location>
</feature>
<dbReference type="EMBL" id="CP009112">
    <property type="protein sequence ID" value="ANS31964.1"/>
    <property type="molecule type" value="Genomic_DNA"/>
</dbReference>
<dbReference type="GO" id="GO:0005886">
    <property type="term" value="C:plasma membrane"/>
    <property type="evidence" value="ECO:0007669"/>
    <property type="project" value="UniProtKB-SubCell"/>
</dbReference>
<feature type="transmembrane region" description="Helical" evidence="7">
    <location>
        <begin position="314"/>
        <end position="336"/>
    </location>
</feature>
<keyword evidence="2" id="KW-1003">Cell membrane</keyword>
<evidence type="ECO:0000313" key="8">
    <source>
        <dbReference type="EMBL" id="ANS31964.1"/>
    </source>
</evidence>
<reference evidence="8 9" key="1">
    <citation type="submission" date="2014-07" db="EMBL/GenBank/DDBJ databases">
        <authorList>
            <person name="Zhang J.E."/>
            <person name="Yang H."/>
            <person name="Guo J."/>
            <person name="Deng Z."/>
            <person name="Luo H."/>
            <person name="Luo M."/>
            <person name="Zhao B."/>
        </authorList>
    </citation>
    <scope>NUCLEOTIDE SEQUENCE [LARGE SCALE GENOMIC DNA]</scope>
    <source>
        <strain evidence="8 9">1CP</strain>
        <plasmid evidence="9">Plasmid pr1cp1</plasmid>
    </source>
</reference>
<dbReference type="GO" id="GO:0022857">
    <property type="term" value="F:transmembrane transporter activity"/>
    <property type="evidence" value="ECO:0007669"/>
    <property type="project" value="InterPro"/>
</dbReference>
<feature type="transmembrane region" description="Helical" evidence="7">
    <location>
        <begin position="426"/>
        <end position="446"/>
    </location>
</feature>
<keyword evidence="3 7" id="KW-0812">Transmembrane</keyword>
<dbReference type="PANTHER" id="PTHR42770:SF16">
    <property type="entry name" value="AMINO ACID PERMEASE"/>
    <property type="match status" value="1"/>
</dbReference>
<keyword evidence="5 7" id="KW-0472">Membrane</keyword>
<dbReference type="AlphaFoldDB" id="A0A1B1KH91"/>
<sequence>MTVNSHPTDGTTPPDQDPNPAQLKRGAIGLVGVVFMVVAFSAPITAMTGNLPVAVGFGNGIGAPAGFIIATVVLTIFSVGFVALAKHITAAGAFYTFVSRGWSKIPGLPAGVMSMVTYMIMEAGLVGIFSAFAKQAVGSQFGLDLPWELYAFGCVAVIAVLSHKDISVAAKVLGVVLVCEIGMLTITAIRALSTGGPDGINWTSLNPASALSTNGVAGGVIGLGLLMAFWSWVGFESTAIYGEESEDPKKIVPRATMIAVIGIGVFYTFISWGIVTGNGAQQAVERASGPNPFELLYAPTREYVGAWGVTVFEWLVLGGSFACALAIHNSAARYLFAFGRDGLLWRRLGEAHPKHASPWIASLAQSIVAALILLICSLTKSDPYAVLFVLVGVLATLCLLIVQTMCSISVIIYFHVRKQHPETANWWRTLVSPIIGGLGMVFVIYLMATNMKAAAGSASESLFFKAIPWIVVGLFVGSIALALYWRAKKPHLYARIGSTVFEDKPDNSFLTEPAPEPA</sequence>
<feature type="compositionally biased region" description="Low complexity" evidence="6">
    <location>
        <begin position="7"/>
        <end position="20"/>
    </location>
</feature>
<dbReference type="PIRSF" id="PIRSF006060">
    <property type="entry name" value="AA_transporter"/>
    <property type="match status" value="1"/>
</dbReference>
<organism evidence="8 9">
    <name type="scientific">Rhodococcus opacus</name>
    <name type="common">Nocardia opaca</name>
    <dbReference type="NCBI Taxonomy" id="37919"/>
    <lineage>
        <taxon>Bacteria</taxon>
        <taxon>Bacillati</taxon>
        <taxon>Actinomycetota</taxon>
        <taxon>Actinomycetes</taxon>
        <taxon>Mycobacteriales</taxon>
        <taxon>Nocardiaceae</taxon>
        <taxon>Rhodococcus</taxon>
    </lineage>
</organism>
<feature type="transmembrane region" description="Helical" evidence="7">
    <location>
        <begin position="213"/>
        <end position="235"/>
    </location>
</feature>
<evidence type="ECO:0000256" key="7">
    <source>
        <dbReference type="SAM" id="Phobius"/>
    </source>
</evidence>
<dbReference type="InterPro" id="IPR050367">
    <property type="entry name" value="APC_superfamily"/>
</dbReference>
<proteinExistence type="predicted"/>
<evidence type="ECO:0000256" key="3">
    <source>
        <dbReference type="ARBA" id="ARBA00022692"/>
    </source>
</evidence>
<feature type="transmembrane region" description="Helical" evidence="7">
    <location>
        <begin position="110"/>
        <end position="133"/>
    </location>
</feature>
<dbReference type="Proteomes" id="UP000186108">
    <property type="component" value="Plasmid pR1CP1"/>
</dbReference>
<dbReference type="InterPro" id="IPR002293">
    <property type="entry name" value="AA/rel_permease1"/>
</dbReference>
<name>A0A1B1KH91_RHOOP</name>
<evidence type="ECO:0000256" key="4">
    <source>
        <dbReference type="ARBA" id="ARBA00022989"/>
    </source>
</evidence>
<evidence type="ECO:0000256" key="2">
    <source>
        <dbReference type="ARBA" id="ARBA00022475"/>
    </source>
</evidence>
<feature type="transmembrane region" description="Helical" evidence="7">
    <location>
        <begin position="466"/>
        <end position="485"/>
    </location>
</feature>